<evidence type="ECO:0000313" key="3">
    <source>
        <dbReference type="Proteomes" id="UP001180724"/>
    </source>
</evidence>
<gene>
    <name evidence="2" type="ORF">RM812_20605</name>
</gene>
<comment type="caution">
    <text evidence="2">The sequence shown here is derived from an EMBL/GenBank/DDBJ whole genome shotgun (WGS) entry which is preliminary data.</text>
</comment>
<protein>
    <submittedName>
        <fullName evidence="2">Uncharacterized protein</fullName>
    </submittedName>
</protein>
<organism evidence="2 3">
    <name type="scientific">Streptomyces lancefieldiae</name>
    <dbReference type="NCBI Taxonomy" id="3075520"/>
    <lineage>
        <taxon>Bacteria</taxon>
        <taxon>Bacillati</taxon>
        <taxon>Actinomycetota</taxon>
        <taxon>Actinomycetes</taxon>
        <taxon>Kitasatosporales</taxon>
        <taxon>Streptomycetaceae</taxon>
        <taxon>Streptomyces</taxon>
    </lineage>
</organism>
<keyword evidence="3" id="KW-1185">Reference proteome</keyword>
<dbReference type="EMBL" id="JAVRFH010000020">
    <property type="protein sequence ID" value="MDT0612595.1"/>
    <property type="molecule type" value="Genomic_DNA"/>
</dbReference>
<dbReference type="Proteomes" id="UP001180724">
    <property type="component" value="Unassembled WGS sequence"/>
</dbReference>
<feature type="region of interest" description="Disordered" evidence="1">
    <location>
        <begin position="68"/>
        <end position="102"/>
    </location>
</feature>
<accession>A0ABU3AQW9</accession>
<dbReference type="RefSeq" id="WP_311574556.1">
    <property type="nucleotide sequence ID" value="NZ_JAVRFH010000020.1"/>
</dbReference>
<evidence type="ECO:0000256" key="1">
    <source>
        <dbReference type="SAM" id="MobiDB-lite"/>
    </source>
</evidence>
<sequence>MPDDSQAEAGVVILGTCADEGTERGDDVRHALTARGELLPRRQKQLALAAATGAPDADIVVEVHDGFEDRRRRTDPVPTTEGSVTIAGTGAPDARSVELPGD</sequence>
<reference evidence="2" key="1">
    <citation type="submission" date="2024-05" db="EMBL/GenBank/DDBJ databases">
        <title>30 novel species of actinomycetes from the DSMZ collection.</title>
        <authorList>
            <person name="Nouioui I."/>
        </authorList>
    </citation>
    <scope>NUCLEOTIDE SEQUENCE</scope>
    <source>
        <strain evidence="2">DSM 40712</strain>
    </source>
</reference>
<name>A0ABU3AQW9_9ACTN</name>
<proteinExistence type="predicted"/>
<evidence type="ECO:0000313" key="2">
    <source>
        <dbReference type="EMBL" id="MDT0612595.1"/>
    </source>
</evidence>